<keyword evidence="7" id="KW-1185">Reference proteome</keyword>
<dbReference type="InterPro" id="IPR000304">
    <property type="entry name" value="Pyrroline-COOH_reductase"/>
</dbReference>
<keyword evidence="2" id="KW-0963">Cytoplasm</keyword>
<dbReference type="PANTHER" id="PTHR11645">
    <property type="entry name" value="PYRROLINE-5-CARBOXYLATE REDUCTASE"/>
    <property type="match status" value="1"/>
</dbReference>
<feature type="domain" description="Pyrroline-5-carboxylate reductase dimerisation" evidence="5">
    <location>
        <begin position="165"/>
        <end position="269"/>
    </location>
</feature>
<evidence type="ECO:0000256" key="1">
    <source>
        <dbReference type="ARBA" id="ARBA00005525"/>
    </source>
</evidence>
<dbReference type="Proteomes" id="UP001596142">
    <property type="component" value="Unassembled WGS sequence"/>
</dbReference>
<evidence type="ECO:0000259" key="4">
    <source>
        <dbReference type="Pfam" id="PF03807"/>
    </source>
</evidence>
<evidence type="ECO:0000256" key="3">
    <source>
        <dbReference type="NCBIfam" id="TIGR00112"/>
    </source>
</evidence>
<keyword evidence="2" id="KW-0641">Proline biosynthesis</keyword>
<feature type="domain" description="Pyrroline-5-carboxylate reductase catalytic N-terminal" evidence="4">
    <location>
        <begin position="7"/>
        <end position="102"/>
    </location>
</feature>
<sequence length="279" mass="29800">MLRNYHVTFVGAGSMAESIIGGLLSKELLAPEQITATNNSEKERLTYLSDQYGINTTSDKEAAVGKANIVVLAVKPKHVEEAISDIQSVLGENQLLISVLAGISTAYIQKLCQKEIPIIRTMPNTSAKVGASATAMTPGSFASKQDLAVSQSLFQAIGTVTTLEEGKLDAVTGLSGSGPAYVYYIVEAMEQAARETGLEEQEAKELIIQTLYGASKRLQNTDKSSRELYKEVMSPGGTTEAAFEVLESHGVQHGLQKAIERAVKRSEELGVSSKTPTSS</sequence>
<comment type="catalytic activity">
    <reaction evidence="2">
        <text>L-proline + NAD(+) = (S)-1-pyrroline-5-carboxylate + NADH + 2 H(+)</text>
        <dbReference type="Rhea" id="RHEA:14105"/>
        <dbReference type="ChEBI" id="CHEBI:15378"/>
        <dbReference type="ChEBI" id="CHEBI:17388"/>
        <dbReference type="ChEBI" id="CHEBI:57540"/>
        <dbReference type="ChEBI" id="CHEBI:57945"/>
        <dbReference type="ChEBI" id="CHEBI:60039"/>
        <dbReference type="EC" id="1.5.1.2"/>
    </reaction>
</comment>
<dbReference type="EC" id="1.5.1.2" evidence="2 3"/>
<keyword evidence="2" id="KW-0028">Amino-acid biosynthesis</keyword>
<dbReference type="SUPFAM" id="SSF48179">
    <property type="entry name" value="6-phosphogluconate dehydrogenase C-terminal domain-like"/>
    <property type="match status" value="1"/>
</dbReference>
<dbReference type="GO" id="GO:0004735">
    <property type="term" value="F:pyrroline-5-carboxylate reductase activity"/>
    <property type="evidence" value="ECO:0007669"/>
    <property type="project" value="UniProtKB-EC"/>
</dbReference>
<comment type="function">
    <text evidence="2">Catalyzes the reduction of 1-pyrroline-5-carboxylate (PCA) to L-proline.</text>
</comment>
<dbReference type="RefSeq" id="WP_385939352.1">
    <property type="nucleotide sequence ID" value="NZ_JBHSOZ010000003.1"/>
</dbReference>
<comment type="similarity">
    <text evidence="1 2">Belongs to the pyrroline-5-carboxylate reductase family.</text>
</comment>
<evidence type="ECO:0000256" key="2">
    <source>
        <dbReference type="HAMAP-Rule" id="MF_01925"/>
    </source>
</evidence>
<evidence type="ECO:0000313" key="7">
    <source>
        <dbReference type="Proteomes" id="UP001596142"/>
    </source>
</evidence>
<protein>
    <recommendedName>
        <fullName evidence="2 3">Pyrroline-5-carboxylate reductase</fullName>
        <shortName evidence="2">P5C reductase</shortName>
        <shortName evidence="2">P5CR</shortName>
        <ecNumber evidence="2 3">1.5.1.2</ecNumber>
    </recommendedName>
    <alternativeName>
        <fullName evidence="2">PCA reductase</fullName>
    </alternativeName>
</protein>
<comment type="pathway">
    <text evidence="2">Amino-acid biosynthesis; L-proline biosynthesis; L-proline from L-glutamate 5-semialdehyde: step 1/1.</text>
</comment>
<dbReference type="PANTHER" id="PTHR11645:SF49">
    <property type="entry name" value="PYRROLINE-5-CARBOXYLATE REDUCTASE 1"/>
    <property type="match status" value="1"/>
</dbReference>
<dbReference type="InterPro" id="IPR029036">
    <property type="entry name" value="P5CR_dimer"/>
</dbReference>
<organism evidence="6 7">
    <name type="scientific">Thalassorhabdus alkalitolerans</name>
    <dbReference type="NCBI Taxonomy" id="2282697"/>
    <lineage>
        <taxon>Bacteria</taxon>
        <taxon>Bacillati</taxon>
        <taxon>Bacillota</taxon>
        <taxon>Bacilli</taxon>
        <taxon>Bacillales</taxon>
        <taxon>Bacillaceae</taxon>
        <taxon>Thalassorhabdus</taxon>
    </lineage>
</organism>
<dbReference type="InterPro" id="IPR028939">
    <property type="entry name" value="P5C_Rdtase_cat_N"/>
</dbReference>
<keyword evidence="2 6" id="KW-0560">Oxidoreductase</keyword>
<keyword evidence="2" id="KW-0521">NADP</keyword>
<comment type="catalytic activity">
    <reaction evidence="2">
        <text>L-proline + NADP(+) = (S)-1-pyrroline-5-carboxylate + NADPH + 2 H(+)</text>
        <dbReference type="Rhea" id="RHEA:14109"/>
        <dbReference type="ChEBI" id="CHEBI:15378"/>
        <dbReference type="ChEBI" id="CHEBI:17388"/>
        <dbReference type="ChEBI" id="CHEBI:57783"/>
        <dbReference type="ChEBI" id="CHEBI:58349"/>
        <dbReference type="ChEBI" id="CHEBI:60039"/>
        <dbReference type="EC" id="1.5.1.2"/>
    </reaction>
</comment>
<comment type="subcellular location">
    <subcellularLocation>
        <location evidence="2">Cytoplasm</location>
    </subcellularLocation>
</comment>
<dbReference type="SUPFAM" id="SSF51735">
    <property type="entry name" value="NAD(P)-binding Rossmann-fold domains"/>
    <property type="match status" value="1"/>
</dbReference>
<evidence type="ECO:0000313" key="6">
    <source>
        <dbReference type="EMBL" id="MFC5712270.1"/>
    </source>
</evidence>
<dbReference type="InterPro" id="IPR008927">
    <property type="entry name" value="6-PGluconate_DH-like_C_sf"/>
</dbReference>
<gene>
    <name evidence="2 6" type="primary">proC</name>
    <name evidence="6" type="ORF">ACFPU1_05710</name>
</gene>
<proteinExistence type="inferred from homology"/>
<dbReference type="Gene3D" id="3.40.50.720">
    <property type="entry name" value="NAD(P)-binding Rossmann-like Domain"/>
    <property type="match status" value="1"/>
</dbReference>
<dbReference type="Pfam" id="PF03807">
    <property type="entry name" value="F420_oxidored"/>
    <property type="match status" value="1"/>
</dbReference>
<name>A0ABW0YIU6_9BACI</name>
<dbReference type="EMBL" id="JBHSOZ010000003">
    <property type="protein sequence ID" value="MFC5712270.1"/>
    <property type="molecule type" value="Genomic_DNA"/>
</dbReference>
<accession>A0ABW0YIU6</accession>
<dbReference type="NCBIfam" id="TIGR00112">
    <property type="entry name" value="proC"/>
    <property type="match status" value="1"/>
</dbReference>
<dbReference type="HAMAP" id="MF_01925">
    <property type="entry name" value="P5C_reductase"/>
    <property type="match status" value="1"/>
</dbReference>
<dbReference type="Gene3D" id="1.10.3730.10">
    <property type="entry name" value="ProC C-terminal domain-like"/>
    <property type="match status" value="1"/>
</dbReference>
<comment type="caution">
    <text evidence="6">The sequence shown here is derived from an EMBL/GenBank/DDBJ whole genome shotgun (WGS) entry which is preliminary data.</text>
</comment>
<evidence type="ECO:0000259" key="5">
    <source>
        <dbReference type="Pfam" id="PF14748"/>
    </source>
</evidence>
<dbReference type="PIRSF" id="PIRSF000193">
    <property type="entry name" value="Pyrrol-5-carb_rd"/>
    <property type="match status" value="1"/>
</dbReference>
<reference evidence="7" key="1">
    <citation type="journal article" date="2019" name="Int. J. Syst. Evol. Microbiol.">
        <title>The Global Catalogue of Microorganisms (GCM) 10K type strain sequencing project: providing services to taxonomists for standard genome sequencing and annotation.</title>
        <authorList>
            <consortium name="The Broad Institute Genomics Platform"/>
            <consortium name="The Broad Institute Genome Sequencing Center for Infectious Disease"/>
            <person name="Wu L."/>
            <person name="Ma J."/>
        </authorList>
    </citation>
    <scope>NUCLEOTIDE SEQUENCE [LARGE SCALE GENOMIC DNA]</scope>
    <source>
        <strain evidence="7">CECT 7184</strain>
    </source>
</reference>
<dbReference type="Pfam" id="PF14748">
    <property type="entry name" value="P5CR_dimer"/>
    <property type="match status" value="1"/>
</dbReference>
<dbReference type="InterPro" id="IPR036291">
    <property type="entry name" value="NAD(P)-bd_dom_sf"/>
</dbReference>